<evidence type="ECO:0000313" key="3">
    <source>
        <dbReference type="Proteomes" id="UP001589789"/>
    </source>
</evidence>
<dbReference type="RefSeq" id="WP_377048468.1">
    <property type="nucleotide sequence ID" value="NZ_JBHLVZ010000002.1"/>
</dbReference>
<accession>A0ABV6IM41</accession>
<sequence>MNLRALSDTQLLQAASDAAAAVRAEQARTIPPVNLATLLVRRDALAAEVARRQLGEASPDRSPAFAVAKADPWWLFHCPRYDDPIKAALVAFKRARAAGAAQDVLDTLEAELNRLKQVRQAAILEARES</sequence>
<protein>
    <submittedName>
        <fullName evidence="2">Uncharacterized protein</fullName>
    </submittedName>
</protein>
<feature type="coiled-coil region" evidence="1">
    <location>
        <begin position="98"/>
        <end position="125"/>
    </location>
</feature>
<evidence type="ECO:0000313" key="2">
    <source>
        <dbReference type="EMBL" id="MFC0384412.1"/>
    </source>
</evidence>
<gene>
    <name evidence="2" type="ORF">ACFFIC_02475</name>
</gene>
<name>A0ABV6IM41_9PROT</name>
<dbReference type="Proteomes" id="UP001589789">
    <property type="component" value="Unassembled WGS sequence"/>
</dbReference>
<reference evidence="2 3" key="1">
    <citation type="submission" date="2024-09" db="EMBL/GenBank/DDBJ databases">
        <authorList>
            <person name="Sun Q."/>
            <person name="Mori K."/>
        </authorList>
    </citation>
    <scope>NUCLEOTIDE SEQUENCE [LARGE SCALE GENOMIC DNA]</scope>
    <source>
        <strain evidence="2 3">CCM 7468</strain>
    </source>
</reference>
<keyword evidence="1" id="KW-0175">Coiled coil</keyword>
<evidence type="ECO:0000256" key="1">
    <source>
        <dbReference type="SAM" id="Coils"/>
    </source>
</evidence>
<organism evidence="2 3">
    <name type="scientific">Muricoccus vinaceus</name>
    <dbReference type="NCBI Taxonomy" id="424704"/>
    <lineage>
        <taxon>Bacteria</taxon>
        <taxon>Pseudomonadati</taxon>
        <taxon>Pseudomonadota</taxon>
        <taxon>Alphaproteobacteria</taxon>
        <taxon>Acetobacterales</taxon>
        <taxon>Roseomonadaceae</taxon>
        <taxon>Muricoccus</taxon>
    </lineage>
</organism>
<comment type="caution">
    <text evidence="2">The sequence shown here is derived from an EMBL/GenBank/DDBJ whole genome shotgun (WGS) entry which is preliminary data.</text>
</comment>
<proteinExistence type="predicted"/>
<dbReference type="EMBL" id="JBHLVZ010000002">
    <property type="protein sequence ID" value="MFC0384412.1"/>
    <property type="molecule type" value="Genomic_DNA"/>
</dbReference>
<keyword evidence="3" id="KW-1185">Reference proteome</keyword>